<dbReference type="EMBL" id="LFVU01000026">
    <property type="protein sequence ID" value="KMT21744.1"/>
    <property type="molecule type" value="Genomic_DNA"/>
</dbReference>
<dbReference type="PANTHER" id="PTHR33383">
    <property type="entry name" value="MEMBRANE PROTEIN INSERTION EFFICIENCY FACTOR-RELATED"/>
    <property type="match status" value="1"/>
</dbReference>
<comment type="subcellular location">
    <subcellularLocation>
        <location evidence="2">Cell membrane</location>
        <topology evidence="2">Peripheral membrane protein</topology>
        <orientation evidence="2">Cytoplasmic side</orientation>
    </subcellularLocation>
</comment>
<evidence type="ECO:0000256" key="2">
    <source>
        <dbReference type="HAMAP-Rule" id="MF_00386"/>
    </source>
</evidence>
<keyword evidence="2" id="KW-1003">Cell membrane</keyword>
<sequence>MPMLLRKLFIGLIRTYQKYISPLKPPSCRFYPTCSSYGIEAIEKYGAIRGAFMTIKRILRCHPFNKGGYDPVP</sequence>
<dbReference type="PATRIC" id="fig|1121307.3.peg.1365"/>
<evidence type="ECO:0000256" key="1">
    <source>
        <dbReference type="ARBA" id="ARBA00023136"/>
    </source>
</evidence>
<dbReference type="Pfam" id="PF01809">
    <property type="entry name" value="YidD"/>
    <property type="match status" value="1"/>
</dbReference>
<accession>A0A0J8DBQ8</accession>
<protein>
    <recommendedName>
        <fullName evidence="2">Putative membrane protein insertion efficiency factor</fullName>
    </recommendedName>
</protein>
<organism evidence="3 4">
    <name type="scientific">Clostridium cylindrosporum DSM 605</name>
    <dbReference type="NCBI Taxonomy" id="1121307"/>
    <lineage>
        <taxon>Bacteria</taxon>
        <taxon>Bacillati</taxon>
        <taxon>Bacillota</taxon>
        <taxon>Clostridia</taxon>
        <taxon>Eubacteriales</taxon>
        <taxon>Clostridiaceae</taxon>
        <taxon>Clostridium</taxon>
    </lineage>
</organism>
<keyword evidence="4" id="KW-1185">Reference proteome</keyword>
<name>A0A0J8DBQ8_CLOCY</name>
<gene>
    <name evidence="3" type="ORF">CLCY_3c00110</name>
</gene>
<dbReference type="AlphaFoldDB" id="A0A0J8DBQ8"/>
<dbReference type="HAMAP" id="MF_00386">
    <property type="entry name" value="UPF0161_YidD"/>
    <property type="match status" value="1"/>
</dbReference>
<dbReference type="Proteomes" id="UP000036756">
    <property type="component" value="Unassembled WGS sequence"/>
</dbReference>
<comment type="function">
    <text evidence="2">Could be involved in insertion of integral membrane proteins into the membrane.</text>
</comment>
<comment type="caution">
    <text evidence="3">The sequence shown here is derived from an EMBL/GenBank/DDBJ whole genome shotgun (WGS) entry which is preliminary data.</text>
</comment>
<evidence type="ECO:0000313" key="3">
    <source>
        <dbReference type="EMBL" id="KMT21744.1"/>
    </source>
</evidence>
<dbReference type="InterPro" id="IPR002696">
    <property type="entry name" value="Membr_insert_effic_factor_YidD"/>
</dbReference>
<proteinExistence type="inferred from homology"/>
<keyword evidence="1 2" id="KW-0472">Membrane</keyword>
<reference evidence="3 4" key="1">
    <citation type="submission" date="2015-06" db="EMBL/GenBank/DDBJ databases">
        <title>Draft genome sequence of the purine-degrading Clostridium cylindrosporum HC-1 (DSM 605).</title>
        <authorList>
            <person name="Poehlein A."/>
            <person name="Schiel-Bengelsdorf B."/>
            <person name="Bengelsdorf F."/>
            <person name="Daniel R."/>
            <person name="Duerre P."/>
        </authorList>
    </citation>
    <scope>NUCLEOTIDE SEQUENCE [LARGE SCALE GENOMIC DNA]</scope>
    <source>
        <strain evidence="3 4">DSM 605</strain>
    </source>
</reference>
<dbReference type="GO" id="GO:0005886">
    <property type="term" value="C:plasma membrane"/>
    <property type="evidence" value="ECO:0007669"/>
    <property type="project" value="UniProtKB-SubCell"/>
</dbReference>
<dbReference type="NCBIfam" id="TIGR00278">
    <property type="entry name" value="membrane protein insertion efficiency factor YidD"/>
    <property type="match status" value="1"/>
</dbReference>
<dbReference type="STRING" id="1121307.CLCY_3c00110"/>
<comment type="similarity">
    <text evidence="2">Belongs to the UPF0161 family.</text>
</comment>
<evidence type="ECO:0000313" key="4">
    <source>
        <dbReference type="Proteomes" id="UP000036756"/>
    </source>
</evidence>
<dbReference type="SMART" id="SM01234">
    <property type="entry name" value="Haemolytic"/>
    <property type="match status" value="1"/>
</dbReference>
<dbReference type="PANTHER" id="PTHR33383:SF1">
    <property type="entry name" value="MEMBRANE PROTEIN INSERTION EFFICIENCY FACTOR-RELATED"/>
    <property type="match status" value="1"/>
</dbReference>